<dbReference type="CDD" id="cd02173">
    <property type="entry name" value="ECT"/>
    <property type="match status" value="1"/>
</dbReference>
<dbReference type="InterPro" id="IPR004821">
    <property type="entry name" value="Cyt_trans-like"/>
</dbReference>
<evidence type="ECO:0000259" key="12">
    <source>
        <dbReference type="Pfam" id="PF01467"/>
    </source>
</evidence>
<evidence type="ECO:0000256" key="11">
    <source>
        <dbReference type="ARBA" id="ARBA00031473"/>
    </source>
</evidence>
<keyword evidence="4" id="KW-0808">Transferase</keyword>
<sequence length="345" mass="39581">MSEKEEKKKPIRVWVDGCFDMMHWGHANFIRQARELGDYLICGVHSDEEIEKNKGPTVLKGEERYQAVEGCKWVDEVVRDAPYITSLEYLNKYNCDFCIHGDDLSVTKDGRDSYAEIKEAGKFRTVPRTTGVSTTDLVGRMLLLTREHHQKDIKVQSSPYTRVSQYLPTTRKIVQFSEGKSPKPNDKIVYIDGGFDLFHVGHISTLKKAKALGDFLIVGVHTDEIVNQHKGEHFPIMNLHERILTVLSCRYVDEVIIGAPFDVSEDLIKSMNFQIVCHGSTKVETRLDNDPYEVPKKLGIYVQIESDFPDLTSDSICQRIIENSLVYLSRNKDKQKREVKLLEKK</sequence>
<evidence type="ECO:0000256" key="4">
    <source>
        <dbReference type="ARBA" id="ARBA00022679"/>
    </source>
</evidence>
<dbReference type="Proteomes" id="UP001149090">
    <property type="component" value="Unassembled WGS sequence"/>
</dbReference>
<comment type="pathway">
    <text evidence="1">Lipid metabolism.</text>
</comment>
<accession>A0A9Q0LRT8</accession>
<keyword evidence="14" id="KW-1185">Reference proteome</keyword>
<evidence type="ECO:0000256" key="5">
    <source>
        <dbReference type="ARBA" id="ARBA00022695"/>
    </source>
</evidence>
<dbReference type="CDD" id="cd02174">
    <property type="entry name" value="CCT"/>
    <property type="match status" value="1"/>
</dbReference>
<dbReference type="PANTHER" id="PTHR45780:SF2">
    <property type="entry name" value="ETHANOLAMINE-PHOSPHATE CYTIDYLYLTRANSFERASE"/>
    <property type="match status" value="1"/>
</dbReference>
<evidence type="ECO:0000313" key="13">
    <source>
        <dbReference type="EMBL" id="KAJ5077827.1"/>
    </source>
</evidence>
<evidence type="ECO:0000256" key="3">
    <source>
        <dbReference type="ARBA" id="ARBA00022516"/>
    </source>
</evidence>
<dbReference type="GO" id="GO:0005737">
    <property type="term" value="C:cytoplasm"/>
    <property type="evidence" value="ECO:0007669"/>
    <property type="project" value="TreeGrafter"/>
</dbReference>
<dbReference type="InterPro" id="IPR041723">
    <property type="entry name" value="CCT"/>
</dbReference>
<dbReference type="EMBL" id="JAPDFW010000056">
    <property type="protein sequence ID" value="KAJ5077827.1"/>
    <property type="molecule type" value="Genomic_DNA"/>
</dbReference>
<dbReference type="SUPFAM" id="SSF52374">
    <property type="entry name" value="Nucleotidylyl transferase"/>
    <property type="match status" value="2"/>
</dbReference>
<keyword evidence="8" id="KW-1208">Phospholipid metabolism</keyword>
<dbReference type="Gene3D" id="3.40.50.620">
    <property type="entry name" value="HUPs"/>
    <property type="match status" value="2"/>
</dbReference>
<reference evidence="13" key="1">
    <citation type="submission" date="2022-10" db="EMBL/GenBank/DDBJ databases">
        <title>Novel sulphate-reducing endosymbionts in the free-living metamonad Anaeramoeba.</title>
        <authorList>
            <person name="Jerlstrom-Hultqvist J."/>
            <person name="Cepicka I."/>
            <person name="Gallot-Lavallee L."/>
            <person name="Salas-Leiva D."/>
            <person name="Curtis B.A."/>
            <person name="Zahonova K."/>
            <person name="Pipaliya S."/>
            <person name="Dacks J."/>
            <person name="Roger A.J."/>
        </authorList>
    </citation>
    <scope>NUCLEOTIDE SEQUENCE</scope>
    <source>
        <strain evidence="13">BMAN</strain>
    </source>
</reference>
<protein>
    <recommendedName>
        <fullName evidence="10">ethanolamine-phosphate cytidylyltransferase</fullName>
        <ecNumber evidence="10">2.7.7.14</ecNumber>
    </recommendedName>
    <alternativeName>
        <fullName evidence="11">CTP:phosphoethanolamine cytidylyltransferase</fullName>
    </alternativeName>
</protein>
<dbReference type="GO" id="GO:0006646">
    <property type="term" value="P:phosphatidylethanolamine biosynthetic process"/>
    <property type="evidence" value="ECO:0007669"/>
    <property type="project" value="InterPro"/>
</dbReference>
<dbReference type="InterPro" id="IPR014729">
    <property type="entry name" value="Rossmann-like_a/b/a_fold"/>
</dbReference>
<proteinExistence type="inferred from homology"/>
<feature type="domain" description="Cytidyltransferase-like" evidence="12">
    <location>
        <begin position="15"/>
        <end position="138"/>
    </location>
</feature>
<dbReference type="AlphaFoldDB" id="A0A9Q0LRT8"/>
<dbReference type="InterPro" id="IPR044608">
    <property type="entry name" value="Ect1/PCYT2"/>
</dbReference>
<evidence type="ECO:0000256" key="10">
    <source>
        <dbReference type="ARBA" id="ARBA00024221"/>
    </source>
</evidence>
<evidence type="ECO:0000256" key="7">
    <source>
        <dbReference type="ARBA" id="ARBA00023209"/>
    </source>
</evidence>
<organism evidence="13 14">
    <name type="scientific">Anaeramoeba ignava</name>
    <name type="common">Anaerobic marine amoeba</name>
    <dbReference type="NCBI Taxonomy" id="1746090"/>
    <lineage>
        <taxon>Eukaryota</taxon>
        <taxon>Metamonada</taxon>
        <taxon>Anaeramoebidae</taxon>
        <taxon>Anaeramoeba</taxon>
    </lineage>
</organism>
<dbReference type="EC" id="2.7.7.14" evidence="10"/>
<evidence type="ECO:0000256" key="6">
    <source>
        <dbReference type="ARBA" id="ARBA00023098"/>
    </source>
</evidence>
<dbReference type="Pfam" id="PF01467">
    <property type="entry name" value="CTP_transf_like"/>
    <property type="match status" value="2"/>
</dbReference>
<gene>
    <name evidence="13" type="ORF">M0811_05517</name>
</gene>
<feature type="domain" description="Cytidyltransferase-like" evidence="12">
    <location>
        <begin position="191"/>
        <end position="305"/>
    </location>
</feature>
<comment type="similarity">
    <text evidence="2">Belongs to the cytidylyltransferase family.</text>
</comment>
<keyword evidence="6" id="KW-0443">Lipid metabolism</keyword>
<name>A0A9Q0LRT8_ANAIG</name>
<dbReference type="GO" id="GO:0004306">
    <property type="term" value="F:ethanolamine-phosphate cytidylyltransferase activity"/>
    <property type="evidence" value="ECO:0007669"/>
    <property type="project" value="UniProtKB-EC"/>
</dbReference>
<dbReference type="OMA" id="QCKYINA"/>
<keyword evidence="5 13" id="KW-0548">Nucleotidyltransferase</keyword>
<evidence type="ECO:0000256" key="8">
    <source>
        <dbReference type="ARBA" id="ARBA00023264"/>
    </source>
</evidence>
<evidence type="ECO:0000313" key="14">
    <source>
        <dbReference type="Proteomes" id="UP001149090"/>
    </source>
</evidence>
<evidence type="ECO:0000256" key="9">
    <source>
        <dbReference type="ARBA" id="ARBA00024191"/>
    </source>
</evidence>
<dbReference type="OrthoDB" id="40021at2759"/>
<evidence type="ECO:0000256" key="2">
    <source>
        <dbReference type="ARBA" id="ARBA00010101"/>
    </source>
</evidence>
<keyword evidence="7" id="KW-0594">Phospholipid biosynthesis</keyword>
<comment type="caution">
    <text evidence="13">The sequence shown here is derived from an EMBL/GenBank/DDBJ whole genome shotgun (WGS) entry which is preliminary data.</text>
</comment>
<dbReference type="NCBIfam" id="TIGR00125">
    <property type="entry name" value="cyt_tran_rel"/>
    <property type="match status" value="2"/>
</dbReference>
<evidence type="ECO:0000256" key="1">
    <source>
        <dbReference type="ARBA" id="ARBA00005189"/>
    </source>
</evidence>
<comment type="pathway">
    <text evidence="9">Phospholipid metabolism; phosphatidylethanolamine biosynthesis; phosphatidylethanolamine from ethanolamine: step 2/3.</text>
</comment>
<dbReference type="PANTHER" id="PTHR45780">
    <property type="entry name" value="ETHANOLAMINE-PHOSPHATE CYTIDYLYLTRANSFERASE"/>
    <property type="match status" value="1"/>
</dbReference>
<keyword evidence="3" id="KW-0444">Lipid biosynthesis</keyword>